<name>A0A563U7N2_9SPHI</name>
<keyword evidence="2" id="KW-1185">Reference proteome</keyword>
<reference evidence="1 2" key="1">
    <citation type="submission" date="2019-07" db="EMBL/GenBank/DDBJ databases">
        <authorList>
            <person name="Kim J."/>
        </authorList>
    </citation>
    <scope>NUCLEOTIDE SEQUENCE [LARGE SCALE GENOMIC DNA]</scope>
    <source>
        <strain evidence="1 2">MJ1a</strain>
    </source>
</reference>
<protein>
    <submittedName>
        <fullName evidence="1">Gliding motility protein RemB</fullName>
    </submittedName>
</protein>
<evidence type="ECO:0000313" key="1">
    <source>
        <dbReference type="EMBL" id="TWR27333.1"/>
    </source>
</evidence>
<dbReference type="EMBL" id="VOEI01000002">
    <property type="protein sequence ID" value="TWR27333.1"/>
    <property type="molecule type" value="Genomic_DNA"/>
</dbReference>
<dbReference type="OrthoDB" id="9808260at2"/>
<evidence type="ECO:0000313" key="2">
    <source>
        <dbReference type="Proteomes" id="UP000318010"/>
    </source>
</evidence>
<dbReference type="AlphaFoldDB" id="A0A563U7N2"/>
<gene>
    <name evidence="1" type="ORF">FPZ42_09790</name>
</gene>
<sequence length="531" mass="60393">MFTALTGKAQSVYLPQSYQFYQKFNADIYSKSSSMHTSLRPFLIDSTISNRYNQLMQMGVDSSRKSWFLRKVFNEHLLDIRNKDWTFYADYLQDNTIGHDFSETNKQPILFKPLGFGFTSRIGTNTRGFQLGGTVGKKFSFYTSGYENQAAFPAYYTEYVSKKGFVPGQAYDRNLSKSYRDFSYATAIISYTPIQQLNITLGQDKTFIGDGYRSILLSDFAANYPLLRLTANVGKFQYMMMWTYLQDLTLPKFDTFGSNRRKWGVFHYLDYNVNNSLSFGFFNAYIAPEADDQGNRRGFDVNFVNPILFSSSLGPSSQPGNALVGFTGKYKIFDKHAVYGQLLFDRTKAVDAANNNVKNTGGVQLGVRGADIFGVKDLNYLVEYDAVKPYTYSSPQVISAYTFYSQPLGDPLSANFREVVGLMNYTYKRFDFQGQLMYAKYGLDATAADNAGRDVTKPLVPTVNSTNIGQGLNTNLYYAEGTVSYLLNPKYNLRFELGALYRQEKNVQTDKKTTMLTFGIKSSFRNLYHDF</sequence>
<proteinExistence type="predicted"/>
<accession>A0A563U7N2</accession>
<dbReference type="Proteomes" id="UP000318010">
    <property type="component" value="Unassembled WGS sequence"/>
</dbReference>
<comment type="caution">
    <text evidence="1">The sequence shown here is derived from an EMBL/GenBank/DDBJ whole genome shotgun (WGS) entry which is preliminary data.</text>
</comment>
<organism evidence="1 2">
    <name type="scientific">Mucilaginibacter achroorhodeus</name>
    <dbReference type="NCBI Taxonomy" id="2599294"/>
    <lineage>
        <taxon>Bacteria</taxon>
        <taxon>Pseudomonadati</taxon>
        <taxon>Bacteroidota</taxon>
        <taxon>Sphingobacteriia</taxon>
        <taxon>Sphingobacteriales</taxon>
        <taxon>Sphingobacteriaceae</taxon>
        <taxon>Mucilaginibacter</taxon>
    </lineage>
</organism>